<feature type="region of interest" description="Disordered" evidence="1">
    <location>
        <begin position="32"/>
        <end position="73"/>
    </location>
</feature>
<dbReference type="Proteomes" id="UP000186955">
    <property type="component" value="Unassembled WGS sequence"/>
</dbReference>
<keyword evidence="3" id="KW-1185">Reference proteome</keyword>
<dbReference type="GO" id="GO:0005634">
    <property type="term" value="C:nucleus"/>
    <property type="evidence" value="ECO:0007669"/>
    <property type="project" value="TreeGrafter"/>
</dbReference>
<evidence type="ECO:0000313" key="3">
    <source>
        <dbReference type="Proteomes" id="UP000186955"/>
    </source>
</evidence>
<dbReference type="Pfam" id="PF08613">
    <property type="entry name" value="Cyclin"/>
    <property type="match status" value="3"/>
</dbReference>
<dbReference type="GO" id="GO:0000307">
    <property type="term" value="C:cyclin-dependent protein kinase holoenzyme complex"/>
    <property type="evidence" value="ECO:0007669"/>
    <property type="project" value="TreeGrafter"/>
</dbReference>
<feature type="compositionally biased region" description="Polar residues" evidence="1">
    <location>
        <begin position="126"/>
        <end position="136"/>
    </location>
</feature>
<dbReference type="PANTHER" id="PTHR15615">
    <property type="match status" value="1"/>
</dbReference>
<dbReference type="PANTHER" id="PTHR15615:SF94">
    <property type="entry name" value="PHO85 CYCLIN-6-RELATED"/>
    <property type="match status" value="1"/>
</dbReference>
<feature type="compositionally biased region" description="Low complexity" evidence="1">
    <location>
        <begin position="49"/>
        <end position="71"/>
    </location>
</feature>
<feature type="compositionally biased region" description="Polar residues" evidence="1">
    <location>
        <begin position="358"/>
        <end position="382"/>
    </location>
</feature>
<evidence type="ECO:0000313" key="2">
    <source>
        <dbReference type="EMBL" id="OKO94532.1"/>
    </source>
</evidence>
<dbReference type="Gene3D" id="1.10.472.10">
    <property type="entry name" value="Cyclin-like"/>
    <property type="match status" value="1"/>
</dbReference>
<evidence type="ECO:0000256" key="1">
    <source>
        <dbReference type="SAM" id="MobiDB-lite"/>
    </source>
</evidence>
<feature type="compositionally biased region" description="Polar residues" evidence="1">
    <location>
        <begin position="170"/>
        <end position="186"/>
    </location>
</feature>
<accession>A0A1Q5T2V4</accession>
<feature type="compositionally biased region" description="Low complexity" evidence="1">
    <location>
        <begin position="339"/>
        <end position="350"/>
    </location>
</feature>
<organism evidence="2 3">
    <name type="scientific">Penicillium subrubescens</name>
    <dbReference type="NCBI Taxonomy" id="1316194"/>
    <lineage>
        <taxon>Eukaryota</taxon>
        <taxon>Fungi</taxon>
        <taxon>Dikarya</taxon>
        <taxon>Ascomycota</taxon>
        <taxon>Pezizomycotina</taxon>
        <taxon>Eurotiomycetes</taxon>
        <taxon>Eurotiomycetidae</taxon>
        <taxon>Eurotiales</taxon>
        <taxon>Aspergillaceae</taxon>
        <taxon>Penicillium</taxon>
    </lineage>
</organism>
<proteinExistence type="predicted"/>
<dbReference type="GO" id="GO:0016538">
    <property type="term" value="F:cyclin-dependent protein serine/threonine kinase regulator activity"/>
    <property type="evidence" value="ECO:0007669"/>
    <property type="project" value="TreeGrafter"/>
</dbReference>
<protein>
    <submittedName>
        <fullName evidence="2">PHO85 cyclin-6</fullName>
    </submittedName>
</protein>
<name>A0A1Q5T2V4_9EURO</name>
<comment type="caution">
    <text evidence="2">The sequence shown here is derived from an EMBL/GenBank/DDBJ whole genome shotgun (WGS) entry which is preliminary data.</text>
</comment>
<gene>
    <name evidence="2" type="ORF">PENSUB_11799</name>
</gene>
<reference evidence="2 3" key="1">
    <citation type="submission" date="2016-10" db="EMBL/GenBank/DDBJ databases">
        <title>Genome sequence of the ascomycete fungus Penicillium subrubescens.</title>
        <authorList>
            <person name="De Vries R.P."/>
            <person name="Peng M."/>
            <person name="Dilokpimol A."/>
            <person name="Hilden K."/>
            <person name="Makela M.R."/>
            <person name="Grigoriev I."/>
            <person name="Riley R."/>
            <person name="Granchi Z."/>
        </authorList>
    </citation>
    <scope>NUCLEOTIDE SEQUENCE [LARGE SCALE GENOMIC DNA]</scope>
    <source>
        <strain evidence="2 3">CBS 132785</strain>
    </source>
</reference>
<sequence>MGSVLLNHVPSNQIDRHYTMLGGAMNADSVYSRKTPSVQSDSHSHSRSRSSSVNSTPTSTTAPPASGSGSTRLPAHANEILPAYINSQTPSLPSSRTTPSDTPSHYPPPSMTSHSHYGIPPDHPSHSNSHTPQYSHHPQMGHHIATADSMTSAPNPYPQASPDSPRLQPTFRSMQSLGGSEANSPSRIRVRSLSHIQSLASEEFLHQPHRSRIPGHGSQPRQFEISSMPVTDIIEMVAGLLTKITTTNDMHHEHVHRHIPPPDGTNNLSPQATSVLAFHGKNVPSITILSYLTRIHKYCPTTYEVFLSLLVYFDRMTELVNRDQLGHVHHRYTSTPGDLSSSTSTESLAAHPQRQEQDSSMVTPPSSTRMTGQDPSPNSTISPALYPQGEDDNLSHFFVVDSFNIHRLVIAGVTCASKFFSDVFYTNSRYAKTGQIRSPHWYAQVGGLPLVELNHLELQFLMLNDFRLAIPVEELESYGTMLVEFYAREIVAQQQQKQQSIPQPINPASDSAADAMYMRSRDKRRDQPDFGQTPTPP</sequence>
<feature type="region of interest" description="Disordered" evidence="1">
    <location>
        <begin position="86"/>
        <end position="187"/>
    </location>
</feature>
<dbReference type="GO" id="GO:0019901">
    <property type="term" value="F:protein kinase binding"/>
    <property type="evidence" value="ECO:0007669"/>
    <property type="project" value="InterPro"/>
</dbReference>
<dbReference type="STRING" id="1316194.A0A1Q5T2V4"/>
<dbReference type="CDD" id="cd20558">
    <property type="entry name" value="CYCLIN_ScPCL7-like"/>
    <property type="match status" value="1"/>
</dbReference>
<dbReference type="AlphaFoldDB" id="A0A1Q5T2V4"/>
<dbReference type="EMBL" id="MNBE01000719">
    <property type="protein sequence ID" value="OKO94532.1"/>
    <property type="molecule type" value="Genomic_DNA"/>
</dbReference>
<dbReference type="InterPro" id="IPR013922">
    <property type="entry name" value="Cyclin_PHO80-like"/>
</dbReference>
<feature type="compositionally biased region" description="Basic and acidic residues" evidence="1">
    <location>
        <begin position="519"/>
        <end position="528"/>
    </location>
</feature>
<feature type="compositionally biased region" description="Low complexity" evidence="1">
    <location>
        <begin position="87"/>
        <end position="104"/>
    </location>
</feature>
<feature type="region of interest" description="Disordered" evidence="1">
    <location>
        <begin position="496"/>
        <end position="537"/>
    </location>
</feature>
<feature type="region of interest" description="Disordered" evidence="1">
    <location>
        <begin position="331"/>
        <end position="385"/>
    </location>
</feature>